<name>A0A1I0GFF5_9FIRM</name>
<keyword evidence="2" id="KW-1185">Reference proteome</keyword>
<sequence length="58" mass="6664">MTDLYCVPGSGDDLVMGYKEQPQIALFLKAQLDFFRGEYDLVYTQIKSLMSYPVCFDV</sequence>
<dbReference type="Proteomes" id="UP000198558">
    <property type="component" value="Unassembled WGS sequence"/>
</dbReference>
<dbReference type="AlphaFoldDB" id="A0A1I0GFF5"/>
<organism evidence="1 2">
    <name type="scientific">Thomasclavelia cocleata</name>
    <dbReference type="NCBI Taxonomy" id="69824"/>
    <lineage>
        <taxon>Bacteria</taxon>
        <taxon>Bacillati</taxon>
        <taxon>Bacillota</taxon>
        <taxon>Erysipelotrichia</taxon>
        <taxon>Erysipelotrichales</taxon>
        <taxon>Coprobacillaceae</taxon>
        <taxon>Thomasclavelia</taxon>
    </lineage>
</organism>
<gene>
    <name evidence="1" type="ORF">SAMN04489758_12924</name>
</gene>
<evidence type="ECO:0000313" key="2">
    <source>
        <dbReference type="Proteomes" id="UP000198558"/>
    </source>
</evidence>
<accession>A0A1I0GFF5</accession>
<dbReference type="RefSeq" id="WP_157796143.1">
    <property type="nucleotide sequence ID" value="NZ_PHNQ01000041.1"/>
</dbReference>
<reference evidence="2" key="1">
    <citation type="submission" date="2016-10" db="EMBL/GenBank/DDBJ databases">
        <authorList>
            <person name="Varghese N."/>
            <person name="Submissions S."/>
        </authorList>
    </citation>
    <scope>NUCLEOTIDE SEQUENCE [LARGE SCALE GENOMIC DNA]</scope>
    <source>
        <strain evidence="2">DSM 1551</strain>
    </source>
</reference>
<dbReference type="EMBL" id="FOIN01000029">
    <property type="protein sequence ID" value="SET69821.1"/>
    <property type="molecule type" value="Genomic_DNA"/>
</dbReference>
<evidence type="ECO:0000313" key="1">
    <source>
        <dbReference type="EMBL" id="SET69821.1"/>
    </source>
</evidence>
<protein>
    <submittedName>
        <fullName evidence="1">Uncharacterized protein</fullName>
    </submittedName>
</protein>
<proteinExistence type="predicted"/>